<dbReference type="OrthoDB" id="5410741at2759"/>
<dbReference type="EMBL" id="AZHE01000081">
    <property type="protein sequence ID" value="KHN93692.1"/>
    <property type="molecule type" value="Genomic_DNA"/>
</dbReference>
<accession>A0A0B2WJN3</accession>
<dbReference type="AlphaFoldDB" id="A0A0B2WJN3"/>
<reference evidence="1 2" key="1">
    <citation type="journal article" date="2014" name="Proc. Natl. Acad. Sci. U.S.A.">
        <title>Trajectory and genomic determinants of fungal-pathogen speciation and host adaptation.</title>
        <authorList>
            <person name="Hu X."/>
            <person name="Xiao G."/>
            <person name="Zheng P."/>
            <person name="Shang Y."/>
            <person name="Su Y."/>
            <person name="Zhang X."/>
            <person name="Liu X."/>
            <person name="Zhan S."/>
            <person name="St Leger R.J."/>
            <person name="Wang C."/>
        </authorList>
    </citation>
    <scope>NUCLEOTIDE SEQUENCE [LARGE SCALE GENOMIC DNA]</scope>
    <source>
        <strain evidence="1 2">ARSEF 1941</strain>
    </source>
</reference>
<dbReference type="RefSeq" id="XP_040674758.1">
    <property type="nucleotide sequence ID" value="XM_040827247.1"/>
</dbReference>
<dbReference type="STRING" id="1081103.A0A0B2WJN3"/>
<protein>
    <submittedName>
        <fullName evidence="1">Uncharacterized protein</fullName>
    </submittedName>
</protein>
<dbReference type="InterPro" id="IPR036397">
    <property type="entry name" value="RNaseH_sf"/>
</dbReference>
<comment type="caution">
    <text evidence="1">The sequence shown here is derived from an EMBL/GenBank/DDBJ whole genome shotgun (WGS) entry which is preliminary data.</text>
</comment>
<name>A0A0B2WJN3_METAS</name>
<dbReference type="HOGENOM" id="CLU_568671_0_0_1"/>
<evidence type="ECO:0000313" key="1">
    <source>
        <dbReference type="EMBL" id="KHN93692.1"/>
    </source>
</evidence>
<dbReference type="GO" id="GO:0003676">
    <property type="term" value="F:nucleic acid binding"/>
    <property type="evidence" value="ECO:0007669"/>
    <property type="project" value="InterPro"/>
</dbReference>
<gene>
    <name evidence="1" type="ORF">MAM_08450</name>
</gene>
<proteinExistence type="predicted"/>
<dbReference type="Gene3D" id="3.30.420.10">
    <property type="entry name" value="Ribonuclease H-like superfamily/Ribonuclease H"/>
    <property type="match status" value="1"/>
</dbReference>
<keyword evidence="2" id="KW-1185">Reference proteome</keyword>
<dbReference type="Proteomes" id="UP000030816">
    <property type="component" value="Unassembled WGS sequence"/>
</dbReference>
<organism evidence="1 2">
    <name type="scientific">Metarhizium album (strain ARSEF 1941)</name>
    <dbReference type="NCBI Taxonomy" id="1081103"/>
    <lineage>
        <taxon>Eukaryota</taxon>
        <taxon>Fungi</taxon>
        <taxon>Dikarya</taxon>
        <taxon>Ascomycota</taxon>
        <taxon>Pezizomycotina</taxon>
        <taxon>Sordariomycetes</taxon>
        <taxon>Hypocreomycetidae</taxon>
        <taxon>Hypocreales</taxon>
        <taxon>Clavicipitaceae</taxon>
        <taxon>Metarhizium</taxon>
    </lineage>
</organism>
<sequence length="480" mass="55125">MGRGLETPLWKRHCVIAYAFDLAMPQTEISQRLNLTRPTVNTLIQAARARSPTSDLADLQAAVSVQPRSGRPRRAAPGDEVSLTVRRGVREHPFHAMNDAANRHLRERQVLGEIDHNIRPLGAQQVYNVLQDPEQCAADVDDQRAYTRHRVYRRNELSAANISNRQAYLFEVEQLDQAEAIIICCDEKAYHFGGTSNQHISLPINTSSYQSCAPTRFKLEQWAAACGDDCSVTRPWTVWELEDQTSEELQKQLNECNVQARKITEEQRANASIHGTSEHQYLVWMNTQVKIKRLWMRANANDSGGPKDWTPERLFPYQHHDPKDGAKKLNFVWYAFEVYRKLLFPYYREICRRNPGRRVVIQEDNHGPHLKARKLLQPEIQQQGIVFVNHPGNSPDLAPIEGLQGEHERKLASFVYEVRDAQAATVRRAKNLLRCTWQSKDFDETVKGKVCRAAYKELAKRCKMVGGSNHFKDDVYIHPD</sequence>
<evidence type="ECO:0000313" key="2">
    <source>
        <dbReference type="Proteomes" id="UP000030816"/>
    </source>
</evidence>
<dbReference type="GeneID" id="63742905"/>